<dbReference type="PANTHER" id="PTHR32432">
    <property type="entry name" value="CELL DIVISION PROTEIN FTSA-RELATED"/>
    <property type="match status" value="1"/>
</dbReference>
<dbReference type="Gene3D" id="3.30.1490.300">
    <property type="match status" value="1"/>
</dbReference>
<evidence type="ECO:0000259" key="1">
    <source>
        <dbReference type="SMART" id="SM00842"/>
    </source>
</evidence>
<evidence type="ECO:0000313" key="3">
    <source>
        <dbReference type="Proteomes" id="UP000251800"/>
    </source>
</evidence>
<dbReference type="PIRSF" id="PIRSF019169">
    <property type="entry name" value="PilM"/>
    <property type="match status" value="1"/>
</dbReference>
<evidence type="ECO:0000313" key="2">
    <source>
        <dbReference type="EMBL" id="PWN56469.1"/>
    </source>
</evidence>
<accession>A0A363UM15</accession>
<protein>
    <submittedName>
        <fullName evidence="2">Pilus assembly protein PilM</fullName>
    </submittedName>
</protein>
<dbReference type="Pfam" id="PF11104">
    <property type="entry name" value="PilM_2"/>
    <property type="match status" value="1"/>
</dbReference>
<dbReference type="InterPro" id="IPR050696">
    <property type="entry name" value="FtsA/MreB"/>
</dbReference>
<dbReference type="SUPFAM" id="SSF53067">
    <property type="entry name" value="Actin-like ATPase domain"/>
    <property type="match status" value="2"/>
</dbReference>
<dbReference type="Gene3D" id="3.30.420.40">
    <property type="match status" value="2"/>
</dbReference>
<reference evidence="2 3" key="1">
    <citation type="submission" date="2018-05" db="EMBL/GenBank/DDBJ databases">
        <title>Abyssibacter profundi OUC007T gen. nov., sp. nov, a marine bacterium isolated from seawater of the Mariana Trench.</title>
        <authorList>
            <person name="Zhou S."/>
        </authorList>
    </citation>
    <scope>NUCLEOTIDE SEQUENCE [LARGE SCALE GENOMIC DNA]</scope>
    <source>
        <strain evidence="2 3">OUC007</strain>
    </source>
</reference>
<gene>
    <name evidence="2" type="ORF">DEH80_06450</name>
</gene>
<dbReference type="SMART" id="SM00842">
    <property type="entry name" value="FtsA"/>
    <property type="match status" value="1"/>
</dbReference>
<dbReference type="CDD" id="cd24049">
    <property type="entry name" value="ASKHA_NBD_PilM"/>
    <property type="match status" value="1"/>
</dbReference>
<feature type="domain" description="SHS2" evidence="1">
    <location>
        <begin position="13"/>
        <end position="180"/>
    </location>
</feature>
<dbReference type="RefSeq" id="WP_109719664.1">
    <property type="nucleotide sequence ID" value="NZ_QEQK01000005.1"/>
</dbReference>
<dbReference type="Proteomes" id="UP000251800">
    <property type="component" value="Unassembled WGS sequence"/>
</dbReference>
<dbReference type="PANTHER" id="PTHR32432:SF3">
    <property type="entry name" value="ETHANOLAMINE UTILIZATION PROTEIN EUTJ"/>
    <property type="match status" value="1"/>
</dbReference>
<dbReference type="InterPro" id="IPR003494">
    <property type="entry name" value="SHS2_FtsA"/>
</dbReference>
<sequence>MLDKLLGRGPEPLLGIDISSSAIKLLELRRSGTRYEVSAFAVEGLPPAAVVDKQINEPEAVGEAIAKAVQRAGTKTKRAAVAVAGSSVITKNITMSAALSESDMEEQIKVEADQYIPYSIEDVNLDFQVLGPTEHSEDTVDVLLAACRRDTVESRITVLEMGGLTPAIVDIEAFVLENACEVLTPQMPDQGRGRTIAVVDIGSSGMSTLVLQDGEVVHTRDQQFGGRQLTEDIMRHYGMSWEEAGKAKRFGNLPEDYAESVLAPFIEDMAQQIDRGLQFFFASSGEAQQIDQIMLAGGCAAIPNVDQTISQRLDIPVVIAQPFADMTVLSKAKPQLVERDATSMLLACGLALRAFDTR</sequence>
<dbReference type="OrthoDB" id="9773403at2"/>
<dbReference type="InterPro" id="IPR005883">
    <property type="entry name" value="PilM"/>
</dbReference>
<dbReference type="GO" id="GO:0051301">
    <property type="term" value="P:cell division"/>
    <property type="evidence" value="ECO:0007669"/>
    <property type="project" value="InterPro"/>
</dbReference>
<dbReference type="NCBIfam" id="TIGR01175">
    <property type="entry name" value="pilM"/>
    <property type="match status" value="1"/>
</dbReference>
<keyword evidence="3" id="KW-1185">Reference proteome</keyword>
<name>A0A363UM15_9GAMM</name>
<organism evidence="2 3">
    <name type="scientific">Abyssibacter profundi</name>
    <dbReference type="NCBI Taxonomy" id="2182787"/>
    <lineage>
        <taxon>Bacteria</taxon>
        <taxon>Pseudomonadati</taxon>
        <taxon>Pseudomonadota</taxon>
        <taxon>Gammaproteobacteria</taxon>
        <taxon>Chromatiales</taxon>
        <taxon>Oceanococcaceae</taxon>
        <taxon>Abyssibacter</taxon>
    </lineage>
</organism>
<proteinExistence type="predicted"/>
<dbReference type="EMBL" id="QEQK01000005">
    <property type="protein sequence ID" value="PWN56469.1"/>
    <property type="molecule type" value="Genomic_DNA"/>
</dbReference>
<dbReference type="InterPro" id="IPR043129">
    <property type="entry name" value="ATPase_NBD"/>
</dbReference>
<comment type="caution">
    <text evidence="2">The sequence shown here is derived from an EMBL/GenBank/DDBJ whole genome shotgun (WGS) entry which is preliminary data.</text>
</comment>
<dbReference type="AlphaFoldDB" id="A0A363UM15"/>